<dbReference type="PROSITE" id="PS51257">
    <property type="entry name" value="PROKAR_LIPOPROTEIN"/>
    <property type="match status" value="1"/>
</dbReference>
<dbReference type="InterPro" id="IPR023561">
    <property type="entry name" value="Carbonic_anhydrase_a-class"/>
</dbReference>
<dbReference type="InterPro" id="IPR041891">
    <property type="entry name" value="Alpha_CA_prokaryot-like"/>
</dbReference>
<gene>
    <name evidence="3" type="ORF">CLAFUR5_14144</name>
</gene>
<dbReference type="OrthoDB" id="429145at2759"/>
<keyword evidence="4" id="KW-1185">Reference proteome</keyword>
<reference evidence="3" key="1">
    <citation type="submission" date="2021-12" db="EMBL/GenBank/DDBJ databases">
        <authorList>
            <person name="Zaccaron A."/>
            <person name="Stergiopoulos I."/>
        </authorList>
    </citation>
    <scope>NUCLEOTIDE SEQUENCE</scope>
    <source>
        <strain evidence="3">Race5_Kim</strain>
    </source>
</reference>
<accession>A0A9Q8PMK3</accession>
<dbReference type="PANTHER" id="PTHR18952:SF274">
    <property type="entry name" value="ALPHA-CARBONIC ANHYDRASE DOMAIN-CONTAINING PROTEIN"/>
    <property type="match status" value="1"/>
</dbReference>
<dbReference type="CDD" id="cd03124">
    <property type="entry name" value="alpha_CA_prokaryotic_like"/>
    <property type="match status" value="1"/>
</dbReference>
<sequence>MRTTTTISSIVLLLASSSLACDISHLTKRSSSTSPWSYDTPTHWADDDQANILCHDGMHQSPIALTSQSMGGPHIPLFNYEGDWAGQISNTGHGIKFVVDRPEGDNTALPSLDFDGERVYLDSFHTHVPAEHVIDGDRSTGEMHFVHVDAQGNPKAVVAFRFDPSSGSRNVTSTFFEQFGQFPALEEHGSHKRSVKGCRPSLALHEVAEYHSYWSYSGSLTTPPCSEGLRWFVARDVMVLGDEQLQALVNVSHYSARPTQRSWLHDVGK</sequence>
<dbReference type="GO" id="GO:0008270">
    <property type="term" value="F:zinc ion binding"/>
    <property type="evidence" value="ECO:0007669"/>
    <property type="project" value="InterPro"/>
</dbReference>
<evidence type="ECO:0000313" key="4">
    <source>
        <dbReference type="Proteomes" id="UP000756132"/>
    </source>
</evidence>
<dbReference type="Proteomes" id="UP000756132">
    <property type="component" value="Chromosome 13"/>
</dbReference>
<dbReference type="Gene3D" id="3.10.200.10">
    <property type="entry name" value="Alpha carbonic anhydrase"/>
    <property type="match status" value="1"/>
</dbReference>
<protein>
    <submittedName>
        <fullName evidence="3">Carbonic anhydrase</fullName>
    </submittedName>
</protein>
<reference evidence="3" key="2">
    <citation type="journal article" date="2022" name="Microb. Genom.">
        <title>A chromosome-scale genome assembly of the tomato pathogen Cladosporium fulvum reveals a compartmentalized genome architecture and the presence of a dispensable chromosome.</title>
        <authorList>
            <person name="Zaccaron A.Z."/>
            <person name="Chen L.H."/>
            <person name="Samaras A."/>
            <person name="Stergiopoulos I."/>
        </authorList>
    </citation>
    <scope>NUCLEOTIDE SEQUENCE</scope>
    <source>
        <strain evidence="3">Race5_Kim</strain>
    </source>
</reference>
<feature type="chain" id="PRO_5040414865" evidence="1">
    <location>
        <begin position="21"/>
        <end position="269"/>
    </location>
</feature>
<name>A0A9Q8PMK3_PASFU</name>
<dbReference type="EMBL" id="CP090175">
    <property type="protein sequence ID" value="UJO25190.1"/>
    <property type="molecule type" value="Genomic_DNA"/>
</dbReference>
<dbReference type="AlphaFoldDB" id="A0A9Q8PMK3"/>
<dbReference type="InterPro" id="IPR001148">
    <property type="entry name" value="CA_dom"/>
</dbReference>
<dbReference type="SMART" id="SM01057">
    <property type="entry name" value="Carb_anhydrase"/>
    <property type="match status" value="1"/>
</dbReference>
<feature type="domain" description="Alpha-carbonic anhydrase" evidence="2">
    <location>
        <begin position="34"/>
        <end position="269"/>
    </location>
</feature>
<evidence type="ECO:0000259" key="2">
    <source>
        <dbReference type="PROSITE" id="PS51144"/>
    </source>
</evidence>
<proteinExistence type="predicted"/>
<dbReference type="InterPro" id="IPR036398">
    <property type="entry name" value="CA_dom_sf"/>
</dbReference>
<dbReference type="PROSITE" id="PS51144">
    <property type="entry name" value="ALPHA_CA_2"/>
    <property type="match status" value="1"/>
</dbReference>
<evidence type="ECO:0000256" key="1">
    <source>
        <dbReference type="SAM" id="SignalP"/>
    </source>
</evidence>
<dbReference type="KEGG" id="ffu:CLAFUR5_14144"/>
<dbReference type="GeneID" id="71994022"/>
<dbReference type="RefSeq" id="XP_047769556.1">
    <property type="nucleotide sequence ID" value="XM_047913292.1"/>
</dbReference>
<dbReference type="PANTHER" id="PTHR18952">
    <property type="entry name" value="CARBONIC ANHYDRASE"/>
    <property type="match status" value="1"/>
</dbReference>
<evidence type="ECO:0000313" key="3">
    <source>
        <dbReference type="EMBL" id="UJO25190.1"/>
    </source>
</evidence>
<dbReference type="OMA" id="SSWHTHI"/>
<dbReference type="SUPFAM" id="SSF51069">
    <property type="entry name" value="Carbonic anhydrase"/>
    <property type="match status" value="1"/>
</dbReference>
<feature type="signal peptide" evidence="1">
    <location>
        <begin position="1"/>
        <end position="20"/>
    </location>
</feature>
<organism evidence="3 4">
    <name type="scientific">Passalora fulva</name>
    <name type="common">Tomato leaf mold</name>
    <name type="synonym">Cladosporium fulvum</name>
    <dbReference type="NCBI Taxonomy" id="5499"/>
    <lineage>
        <taxon>Eukaryota</taxon>
        <taxon>Fungi</taxon>
        <taxon>Dikarya</taxon>
        <taxon>Ascomycota</taxon>
        <taxon>Pezizomycotina</taxon>
        <taxon>Dothideomycetes</taxon>
        <taxon>Dothideomycetidae</taxon>
        <taxon>Mycosphaerellales</taxon>
        <taxon>Mycosphaerellaceae</taxon>
        <taxon>Fulvia</taxon>
    </lineage>
</organism>
<dbReference type="GO" id="GO:0004089">
    <property type="term" value="F:carbonate dehydratase activity"/>
    <property type="evidence" value="ECO:0007669"/>
    <property type="project" value="InterPro"/>
</dbReference>
<keyword evidence="1" id="KW-0732">Signal</keyword>
<dbReference type="Pfam" id="PF00194">
    <property type="entry name" value="Carb_anhydrase"/>
    <property type="match status" value="1"/>
</dbReference>